<dbReference type="InterPro" id="IPR001128">
    <property type="entry name" value="Cyt_P450"/>
</dbReference>
<keyword evidence="6 10" id="KW-0560">Oxidoreductase</keyword>
<dbReference type="EMBL" id="LATX01002531">
    <property type="protein sequence ID" value="KTB27589.1"/>
    <property type="molecule type" value="Genomic_DNA"/>
</dbReference>
<dbReference type="AlphaFoldDB" id="A0A0W0EUG4"/>
<organism evidence="11 12">
    <name type="scientific">Moniliophthora roreri</name>
    <name type="common">Frosty pod rot fungus</name>
    <name type="synonym">Monilia roreri</name>
    <dbReference type="NCBI Taxonomy" id="221103"/>
    <lineage>
        <taxon>Eukaryota</taxon>
        <taxon>Fungi</taxon>
        <taxon>Dikarya</taxon>
        <taxon>Basidiomycota</taxon>
        <taxon>Agaricomycotina</taxon>
        <taxon>Agaricomycetes</taxon>
        <taxon>Agaricomycetidae</taxon>
        <taxon>Agaricales</taxon>
        <taxon>Marasmiineae</taxon>
        <taxon>Marasmiaceae</taxon>
        <taxon>Moniliophthora</taxon>
    </lineage>
</organism>
<dbReference type="PRINTS" id="PR00385">
    <property type="entry name" value="P450"/>
</dbReference>
<dbReference type="Proteomes" id="UP000054988">
    <property type="component" value="Unassembled WGS sequence"/>
</dbReference>
<dbReference type="SUPFAM" id="SSF48264">
    <property type="entry name" value="Cytochrome P450"/>
    <property type="match status" value="1"/>
</dbReference>
<evidence type="ECO:0000256" key="4">
    <source>
        <dbReference type="ARBA" id="ARBA00022617"/>
    </source>
</evidence>
<comment type="pathway">
    <text evidence="2">Secondary metabolite biosynthesis.</text>
</comment>
<proteinExistence type="inferred from homology"/>
<dbReference type="CDD" id="cd11065">
    <property type="entry name" value="CYP64-like"/>
    <property type="match status" value="1"/>
</dbReference>
<feature type="binding site" description="axial binding residue" evidence="9">
    <location>
        <position position="434"/>
    </location>
    <ligand>
        <name>heme</name>
        <dbReference type="ChEBI" id="CHEBI:30413"/>
    </ligand>
    <ligandPart>
        <name>Fe</name>
        <dbReference type="ChEBI" id="CHEBI:18248"/>
    </ligandPart>
</feature>
<dbReference type="GO" id="GO:0004497">
    <property type="term" value="F:monooxygenase activity"/>
    <property type="evidence" value="ECO:0007669"/>
    <property type="project" value="UniProtKB-KW"/>
</dbReference>
<keyword evidence="8 10" id="KW-0503">Monooxygenase</keyword>
<dbReference type="InterPro" id="IPR017972">
    <property type="entry name" value="Cyt_P450_CS"/>
</dbReference>
<dbReference type="eggNOG" id="KOG0156">
    <property type="taxonomic scope" value="Eukaryota"/>
</dbReference>
<dbReference type="Pfam" id="PF00067">
    <property type="entry name" value="p450"/>
    <property type="match status" value="1"/>
</dbReference>
<evidence type="ECO:0000256" key="7">
    <source>
        <dbReference type="ARBA" id="ARBA00023004"/>
    </source>
</evidence>
<evidence type="ECO:0000256" key="5">
    <source>
        <dbReference type="ARBA" id="ARBA00022723"/>
    </source>
</evidence>
<keyword evidence="4 9" id="KW-0349">Heme</keyword>
<evidence type="ECO:0000256" key="1">
    <source>
        <dbReference type="ARBA" id="ARBA00001971"/>
    </source>
</evidence>
<evidence type="ECO:0000256" key="6">
    <source>
        <dbReference type="ARBA" id="ARBA00023002"/>
    </source>
</evidence>
<evidence type="ECO:0000256" key="3">
    <source>
        <dbReference type="ARBA" id="ARBA00010617"/>
    </source>
</evidence>
<keyword evidence="5 9" id="KW-0479">Metal-binding</keyword>
<evidence type="ECO:0000256" key="2">
    <source>
        <dbReference type="ARBA" id="ARBA00005179"/>
    </source>
</evidence>
<dbReference type="PRINTS" id="PR00463">
    <property type="entry name" value="EP450I"/>
</dbReference>
<dbReference type="PANTHER" id="PTHR46300:SF7">
    <property type="entry name" value="P450, PUTATIVE (EUROFUNG)-RELATED"/>
    <property type="match status" value="1"/>
</dbReference>
<dbReference type="InterPro" id="IPR036396">
    <property type="entry name" value="Cyt_P450_sf"/>
</dbReference>
<accession>A0A0W0EUG4</accession>
<protein>
    <submittedName>
        <fullName evidence="11">Putative cytochrome P450</fullName>
    </submittedName>
</protein>
<evidence type="ECO:0000256" key="10">
    <source>
        <dbReference type="RuleBase" id="RU000461"/>
    </source>
</evidence>
<dbReference type="Gene3D" id="1.10.630.10">
    <property type="entry name" value="Cytochrome P450"/>
    <property type="match status" value="1"/>
</dbReference>
<dbReference type="InterPro" id="IPR050364">
    <property type="entry name" value="Cytochrome_P450_fung"/>
</dbReference>
<dbReference type="GO" id="GO:0005506">
    <property type="term" value="F:iron ion binding"/>
    <property type="evidence" value="ECO:0007669"/>
    <property type="project" value="InterPro"/>
</dbReference>
<reference evidence="11 12" key="1">
    <citation type="submission" date="2015-12" db="EMBL/GenBank/DDBJ databases">
        <title>Draft genome sequence of Moniliophthora roreri, the causal agent of frosty pod rot of cacao.</title>
        <authorList>
            <person name="Aime M.C."/>
            <person name="Diaz-Valderrama J.R."/>
            <person name="Kijpornyongpan T."/>
            <person name="Phillips-Mora W."/>
        </authorList>
    </citation>
    <scope>NUCLEOTIDE SEQUENCE [LARGE SCALE GENOMIC DNA]</scope>
    <source>
        <strain evidence="11 12">MCA 2952</strain>
    </source>
</reference>
<sequence length="509" mass="57737">MFSQSYFGYGLILSGTFIMLNERRRLPLPPGPRKFPFIGQLLAMPSEFPGHQFEKMGKELNTDILHLNVAGTSYVILNSFEAASDLLEKRSSIYSSRRATFSHGWDGIGTSLQCSMGTTGGRIGDYFKKFPQADTAKHDSQILKGNRIFLNNILHNPTDYRKHIRNMTGSIIISVTYGIDTKSEGDPYIEIAEKALDVFMNALNPSTFVVDSLPWLKYIPDWFPGAAFKRKAKEWRKLYENMATIPFEVTKNGMFKGTARNSFVLNSLQRLFEDGESVGYTEDTVRETAASMYEAGTDTVFTGLLSFILAMVCFPEYQVKAQEELDKVIGPGRLPDFTDKNSLPYCTAIMHEVMRWQTIGPVGVIHFIHVEDEYRGYRIPKDSTVIPNAWAILHDEEMYPDPYRFNPDRWIKDGKINPDVRDTTAGFGFGRRICPGRFLAQSVMFLTIATMLTAFEITKAIDDHGNVIEPTAEYISSLQNRPAPFMCTIKPRSEQLSRLIQEGFEHFGR</sequence>
<dbReference type="InterPro" id="IPR002401">
    <property type="entry name" value="Cyt_P450_E_grp-I"/>
</dbReference>
<gene>
    <name evidence="11" type="ORF">WG66_19842</name>
</gene>
<comment type="caution">
    <text evidence="11">The sequence shown here is derived from an EMBL/GenBank/DDBJ whole genome shotgun (WGS) entry which is preliminary data.</text>
</comment>
<name>A0A0W0EUG4_MONRR</name>
<evidence type="ECO:0000256" key="8">
    <source>
        <dbReference type="ARBA" id="ARBA00023033"/>
    </source>
</evidence>
<comment type="cofactor">
    <cofactor evidence="1 9">
        <name>heme</name>
        <dbReference type="ChEBI" id="CHEBI:30413"/>
    </cofactor>
</comment>
<dbReference type="PROSITE" id="PS00086">
    <property type="entry name" value="CYTOCHROME_P450"/>
    <property type="match status" value="1"/>
</dbReference>
<keyword evidence="7 9" id="KW-0408">Iron</keyword>
<evidence type="ECO:0000256" key="9">
    <source>
        <dbReference type="PIRSR" id="PIRSR602401-1"/>
    </source>
</evidence>
<comment type="similarity">
    <text evidence="3 10">Belongs to the cytochrome P450 family.</text>
</comment>
<evidence type="ECO:0000313" key="11">
    <source>
        <dbReference type="EMBL" id="KTB27589.1"/>
    </source>
</evidence>
<dbReference type="GO" id="GO:0020037">
    <property type="term" value="F:heme binding"/>
    <property type="evidence" value="ECO:0007669"/>
    <property type="project" value="InterPro"/>
</dbReference>
<evidence type="ECO:0000313" key="12">
    <source>
        <dbReference type="Proteomes" id="UP000054988"/>
    </source>
</evidence>
<dbReference type="GO" id="GO:0016705">
    <property type="term" value="F:oxidoreductase activity, acting on paired donors, with incorporation or reduction of molecular oxygen"/>
    <property type="evidence" value="ECO:0007669"/>
    <property type="project" value="InterPro"/>
</dbReference>
<dbReference type="PANTHER" id="PTHR46300">
    <property type="entry name" value="P450, PUTATIVE (EUROFUNG)-RELATED-RELATED"/>
    <property type="match status" value="1"/>
</dbReference>